<evidence type="ECO:0000256" key="1">
    <source>
        <dbReference type="ARBA" id="ARBA00008590"/>
    </source>
</evidence>
<feature type="domain" description="Phosphofurin acidic cluster sorting protein 1/2 C-terminal" evidence="4">
    <location>
        <begin position="460"/>
        <end position="561"/>
    </location>
</feature>
<feature type="domain" description="Phosphofurin acidic cluster sorting protein 1/2 C-terminal" evidence="4">
    <location>
        <begin position="571"/>
        <end position="624"/>
    </location>
</feature>
<feature type="region of interest" description="Disordered" evidence="3">
    <location>
        <begin position="190"/>
        <end position="227"/>
    </location>
</feature>
<dbReference type="GO" id="GO:0044325">
    <property type="term" value="F:transmembrane transporter binding"/>
    <property type="evidence" value="ECO:0007669"/>
    <property type="project" value="TreeGrafter"/>
</dbReference>
<dbReference type="Ensembl" id="ENSOMYT00000032933.2">
    <property type="protein sequence ID" value="ENSOMYP00000030205.2"/>
    <property type="gene ID" value="ENSOMYG00000024101.2"/>
</dbReference>
<feature type="compositionally biased region" description="Polar residues" evidence="3">
    <location>
        <begin position="329"/>
        <end position="343"/>
    </location>
</feature>
<keyword evidence="7" id="KW-1185">Reference proteome</keyword>
<dbReference type="Proteomes" id="UP000694395">
    <property type="component" value="Chromosome 21"/>
</dbReference>
<feature type="region of interest" description="Disordered" evidence="3">
    <location>
        <begin position="381"/>
        <end position="451"/>
    </location>
</feature>
<reference evidence="6" key="1">
    <citation type="submission" date="2020-07" db="EMBL/GenBank/DDBJ databases">
        <title>A long reads based de novo assembly of the rainbow trout Arlee double haploid line genome.</title>
        <authorList>
            <person name="Gao G."/>
            <person name="Palti Y."/>
        </authorList>
    </citation>
    <scope>NUCLEOTIDE SEQUENCE [LARGE SCALE GENOMIC DNA]</scope>
</reference>
<feature type="region of interest" description="Disordered" evidence="3">
    <location>
        <begin position="1"/>
        <end position="27"/>
    </location>
</feature>
<dbReference type="PANTHER" id="PTHR13280:SF16">
    <property type="entry name" value="PHOSPHOFURIN ACIDIC CLUSTER SORTING PROTEIN 1"/>
    <property type="match status" value="1"/>
</dbReference>
<proteinExistence type="inferred from homology"/>
<name>A0A8C7PYG3_ONCMY</name>
<dbReference type="PANTHER" id="PTHR13280">
    <property type="entry name" value="PHOSPHOFURIN ACIDIC CLUSTER SORTING PROTEIN"/>
    <property type="match status" value="1"/>
</dbReference>
<dbReference type="Pfam" id="PF10254">
    <property type="entry name" value="Pacs-1"/>
    <property type="match status" value="3"/>
</dbReference>
<sequence length="825" mass="90195">MSERGGLPRTGGAPSPHLQPSKPVTITSNRPVHMNLYATWEVDRSSPSCVPRLFNLTLKKLIMLKELDKDLTSVVIAVKLQGSKRILRSNEILLSSAGLTETDLQLTFSLQYPHFLKRDANKLQIMLQRRKRYKNRTILGYKTLALGHINMAEVMQHPSEGAQVLGLHSQLKDASVPVAEVRVYSLSSQPIDHEGPKAKMSDRSPDIDNYSEEEEESYSSEQEGSDDPIHGQVCVCVCVCVCVRLSLLQQPNIKQKFVALLKRFKVSDEVGFGLEHVSSEQIQEVEEDLDELYDSLEMYNPSDSGPEMEETDSILSTPKPKLRPFFEGMSQSSSQTEITSLNSRGGSLGRDACFSPVTQANLCAFCVQELTDQEMFPEGPCITVSGAEKPRTPLKSSKSGGGQTMPSPRGPTPKQKRQSSTPMKERQLSKPISEGGRTNSSDSERSPELGHSSQVLRKAVYDQLNQILLSDAALPESLILVNGTDWQGQYVGEQLQVQRHPVVCTCSGAEIQAVLSAVLTRIQKFCNCNSSMPRPVKVAVVGSQSYLGAVLQFFVTQLTNDMELLLSGLITSAFLDGAWRDMFSRSEPPQTDLLDVAGRISQYVSGATVTHQLPIAEAMLTSEEGVAGSLAVPSTSPPTHGSPTGLIKEAATPPSSPSMSSVLAVQGSPSMSQGVDAIGLQVDYWLASLAEKRREGERRDTGCKNTLKSAFRSLQVSRLPGGGSSETQAQVSTMAMTVVTKEKNKKVPTIFLGKKPKEKDVDSKSQVIEGISRLICSAKQHQTILKVSIDGVEWNDVKFFQLAAQWPTHVKYLPVGLFGYNKPPS</sequence>
<dbReference type="InterPro" id="IPR019381">
    <property type="entry name" value="PACS1/2_C"/>
</dbReference>
<feature type="compositionally biased region" description="Low complexity" evidence="3">
    <location>
        <begin position="633"/>
        <end position="645"/>
    </location>
</feature>
<feature type="compositionally biased region" description="Acidic residues" evidence="3">
    <location>
        <begin position="209"/>
        <end position="226"/>
    </location>
</feature>
<evidence type="ECO:0000259" key="5">
    <source>
        <dbReference type="Pfam" id="PF25332"/>
    </source>
</evidence>
<feature type="compositionally biased region" description="Basic and acidic residues" evidence="3">
    <location>
        <begin position="191"/>
        <end position="206"/>
    </location>
</feature>
<dbReference type="GeneTree" id="ENSGT00950000183209"/>
<comment type="similarity">
    <text evidence="1">Belongs to the PACS family.</text>
</comment>
<feature type="domain" description="Phosphofurin acidic cluster sorting protein 1/2 C-terminal" evidence="4">
    <location>
        <begin position="627"/>
        <end position="820"/>
    </location>
</feature>
<keyword evidence="2" id="KW-0597">Phosphoprotein</keyword>
<dbReference type="Pfam" id="PF25332">
    <property type="entry name" value="C2_PACS_N"/>
    <property type="match status" value="1"/>
</dbReference>
<reference evidence="6" key="2">
    <citation type="submission" date="2025-08" db="UniProtKB">
        <authorList>
            <consortium name="Ensembl"/>
        </authorList>
    </citation>
    <scope>IDENTIFICATION</scope>
</reference>
<organism evidence="6 7">
    <name type="scientific">Oncorhynchus mykiss</name>
    <name type="common">Rainbow trout</name>
    <name type="synonym">Salmo gairdneri</name>
    <dbReference type="NCBI Taxonomy" id="8022"/>
    <lineage>
        <taxon>Eukaryota</taxon>
        <taxon>Metazoa</taxon>
        <taxon>Chordata</taxon>
        <taxon>Craniata</taxon>
        <taxon>Vertebrata</taxon>
        <taxon>Euteleostomi</taxon>
        <taxon>Actinopterygii</taxon>
        <taxon>Neopterygii</taxon>
        <taxon>Teleostei</taxon>
        <taxon>Protacanthopterygii</taxon>
        <taxon>Salmoniformes</taxon>
        <taxon>Salmonidae</taxon>
        <taxon>Salmoninae</taxon>
        <taxon>Oncorhynchus</taxon>
    </lineage>
</organism>
<feature type="region of interest" description="Disordered" evidence="3">
    <location>
        <begin position="630"/>
        <end position="664"/>
    </location>
</feature>
<feature type="domain" description="Phosphofurin acidic cluster sorting protein 1/2 N-terminal C2" evidence="5">
    <location>
        <begin position="32"/>
        <end position="165"/>
    </location>
</feature>
<dbReference type="AlphaFoldDB" id="A0A8C7PYG3"/>
<evidence type="ECO:0000313" key="7">
    <source>
        <dbReference type="Proteomes" id="UP000694395"/>
    </source>
</evidence>
<protein>
    <recommendedName>
        <fullName evidence="8">Phosphofurin acidic cluster sorting protein 1</fullName>
    </recommendedName>
</protein>
<feature type="region of interest" description="Disordered" evidence="3">
    <location>
        <begin position="302"/>
        <end position="343"/>
    </location>
</feature>
<evidence type="ECO:0000256" key="2">
    <source>
        <dbReference type="ARBA" id="ARBA00022553"/>
    </source>
</evidence>
<dbReference type="InterPro" id="IPR057541">
    <property type="entry name" value="PACS1/2_N"/>
</dbReference>
<dbReference type="GO" id="GO:0072659">
    <property type="term" value="P:protein localization to plasma membrane"/>
    <property type="evidence" value="ECO:0007669"/>
    <property type="project" value="TreeGrafter"/>
</dbReference>
<evidence type="ECO:0000259" key="4">
    <source>
        <dbReference type="Pfam" id="PF10254"/>
    </source>
</evidence>
<evidence type="ECO:0000256" key="3">
    <source>
        <dbReference type="SAM" id="MobiDB-lite"/>
    </source>
</evidence>
<reference evidence="6" key="3">
    <citation type="submission" date="2025-09" db="UniProtKB">
        <authorList>
            <consortium name="Ensembl"/>
        </authorList>
    </citation>
    <scope>IDENTIFICATION</scope>
</reference>
<evidence type="ECO:0008006" key="8">
    <source>
        <dbReference type="Google" id="ProtNLM"/>
    </source>
</evidence>
<accession>A0A8C7PYG3</accession>
<evidence type="ECO:0000313" key="6">
    <source>
        <dbReference type="Ensembl" id="ENSOMYP00000030205.2"/>
    </source>
</evidence>